<dbReference type="Proteomes" id="UP000829504">
    <property type="component" value="Chromosome"/>
</dbReference>
<evidence type="ECO:0000256" key="3">
    <source>
        <dbReference type="ARBA" id="ARBA00004744"/>
    </source>
</evidence>
<keyword evidence="10" id="KW-0175">Coiled coil</keyword>
<comment type="function">
    <text evidence="1">Involved in a late step of protoheme IX synthesis.</text>
</comment>
<evidence type="ECO:0000256" key="6">
    <source>
        <dbReference type="ARBA" id="ARBA00022692"/>
    </source>
</evidence>
<name>A0A0C1E308_9NEIS</name>
<evidence type="ECO:0000313" key="15">
    <source>
        <dbReference type="Proteomes" id="UP000031390"/>
    </source>
</evidence>
<dbReference type="Proteomes" id="UP000031390">
    <property type="component" value="Unassembled WGS sequence"/>
</dbReference>
<organism evidence="13 15">
    <name type="scientific">Morococcus cerebrosus</name>
    <dbReference type="NCBI Taxonomy" id="1056807"/>
    <lineage>
        <taxon>Bacteria</taxon>
        <taxon>Pseudomonadati</taxon>
        <taxon>Pseudomonadota</taxon>
        <taxon>Betaproteobacteria</taxon>
        <taxon>Neisseriales</taxon>
        <taxon>Neisseriaceae</taxon>
        <taxon>Morococcus</taxon>
    </lineage>
</organism>
<dbReference type="Gene3D" id="1.25.40.10">
    <property type="entry name" value="Tetratricopeptide repeat domain"/>
    <property type="match status" value="2"/>
</dbReference>
<dbReference type="EMBL" id="CP094242">
    <property type="protein sequence ID" value="UNV86384.1"/>
    <property type="molecule type" value="Genomic_DNA"/>
</dbReference>
<dbReference type="Pfam" id="PF07219">
    <property type="entry name" value="HemY_N"/>
    <property type="match status" value="1"/>
</dbReference>
<keyword evidence="8 11" id="KW-0472">Membrane</keyword>
<comment type="pathway">
    <text evidence="3">Porphyrin-containing compound metabolism; protoheme biosynthesis.</text>
</comment>
<evidence type="ECO:0000256" key="11">
    <source>
        <dbReference type="SAM" id="Phobius"/>
    </source>
</evidence>
<evidence type="ECO:0000256" key="7">
    <source>
        <dbReference type="ARBA" id="ARBA00022989"/>
    </source>
</evidence>
<evidence type="ECO:0000256" key="5">
    <source>
        <dbReference type="ARBA" id="ARBA00022519"/>
    </source>
</evidence>
<evidence type="ECO:0000313" key="14">
    <source>
        <dbReference type="EMBL" id="UNV86384.1"/>
    </source>
</evidence>
<reference evidence="13 15" key="1">
    <citation type="submission" date="2014-12" db="EMBL/GenBank/DDBJ databases">
        <title>Genome sequence of Morococcus cerebrosus.</title>
        <authorList>
            <person name="Shin S.-K."/>
            <person name="Yi H."/>
        </authorList>
    </citation>
    <scope>NUCLEOTIDE SEQUENCE [LARGE SCALE GENOMIC DNA]</scope>
    <source>
        <strain evidence="13 15">CIP 81.93</strain>
    </source>
</reference>
<dbReference type="GO" id="GO:0005886">
    <property type="term" value="C:plasma membrane"/>
    <property type="evidence" value="ECO:0007669"/>
    <property type="project" value="UniProtKB-SubCell"/>
</dbReference>
<keyword evidence="16" id="KW-1185">Reference proteome</keyword>
<dbReference type="RefSeq" id="WP_009311890.1">
    <property type="nucleotide sequence ID" value="NZ_CP094242.1"/>
</dbReference>
<keyword evidence="5" id="KW-0997">Cell inner membrane</keyword>
<dbReference type="UniPathway" id="UPA00252"/>
<evidence type="ECO:0000256" key="9">
    <source>
        <dbReference type="ARBA" id="ARBA00023244"/>
    </source>
</evidence>
<dbReference type="GO" id="GO:0006779">
    <property type="term" value="P:porphyrin-containing compound biosynthetic process"/>
    <property type="evidence" value="ECO:0007669"/>
    <property type="project" value="UniProtKB-KW"/>
</dbReference>
<dbReference type="GO" id="GO:0042168">
    <property type="term" value="P:heme metabolic process"/>
    <property type="evidence" value="ECO:0007669"/>
    <property type="project" value="InterPro"/>
</dbReference>
<evidence type="ECO:0000313" key="13">
    <source>
        <dbReference type="EMBL" id="KIC06134.1"/>
    </source>
</evidence>
<keyword evidence="6 11" id="KW-0812">Transmembrane</keyword>
<evidence type="ECO:0000256" key="4">
    <source>
        <dbReference type="ARBA" id="ARBA00022475"/>
    </source>
</evidence>
<keyword evidence="7 11" id="KW-1133">Transmembrane helix</keyword>
<evidence type="ECO:0000256" key="1">
    <source>
        <dbReference type="ARBA" id="ARBA00002962"/>
    </source>
</evidence>
<dbReference type="InterPro" id="IPR010817">
    <property type="entry name" value="HemY_N"/>
</dbReference>
<sequence>MKAVVWIVVLFAAAVGIVLTSGIYTGNVYIVVGQVMMRVNLHAFILGLVLFVVTLYFLIKFIVGLMNIPARMQRFGTARKGRQAAVALNSAGLAFFEGRFEKAEQEAAKVLENKEAGDNRNLALMLGAHAADQMENFELRDHYLKDIEKLPNKQQLSRYLLLAESALGRRDYPTALENLNAAARIHPNLSRLARLQLRYAFDHGDAEDVLAKSEKLMKVGAINDFEAEQYQSWAYRRLLAEASDAAGLKTCLKRIPEALKADELCVAIAEKYERLGLYTEAVKWVRQYYPQNRRPELLEAFVESVRFFNERGQQKAIDLADSWLKDKPDDAPLLMYLGQLAYGRSLWGKAQSYLEASIALQPSIAARLMLARVLDETGQPQKAQEQRKLVLEAVSDDERHAALEQHS</sequence>
<evidence type="ECO:0000313" key="16">
    <source>
        <dbReference type="Proteomes" id="UP000829504"/>
    </source>
</evidence>
<dbReference type="SUPFAM" id="SSF48452">
    <property type="entry name" value="TPR-like"/>
    <property type="match status" value="1"/>
</dbReference>
<keyword evidence="4" id="KW-1003">Cell membrane</keyword>
<dbReference type="EMBL" id="JUFZ01000116">
    <property type="protein sequence ID" value="KIC06134.1"/>
    <property type="molecule type" value="Genomic_DNA"/>
</dbReference>
<feature type="domain" description="HemY N-terminal" evidence="12">
    <location>
        <begin position="26"/>
        <end position="134"/>
    </location>
</feature>
<feature type="transmembrane region" description="Helical" evidence="11">
    <location>
        <begin position="44"/>
        <end position="65"/>
    </location>
</feature>
<dbReference type="InterPro" id="IPR011990">
    <property type="entry name" value="TPR-like_helical_dom_sf"/>
</dbReference>
<proteinExistence type="predicted"/>
<evidence type="ECO:0000259" key="12">
    <source>
        <dbReference type="Pfam" id="PF07219"/>
    </source>
</evidence>
<dbReference type="SUPFAM" id="SSF81901">
    <property type="entry name" value="HCP-like"/>
    <property type="match status" value="1"/>
</dbReference>
<protein>
    <submittedName>
        <fullName evidence="14">Heme biosynthesis protein HemY</fullName>
    </submittedName>
</protein>
<evidence type="ECO:0000256" key="10">
    <source>
        <dbReference type="SAM" id="Coils"/>
    </source>
</evidence>
<comment type="subcellular location">
    <subcellularLocation>
        <location evidence="2">Cell inner membrane</location>
        <topology evidence="2">Multi-pass membrane protein</topology>
    </subcellularLocation>
</comment>
<dbReference type="PATRIC" id="fig|1056807.3.peg.2301"/>
<feature type="coiled-coil region" evidence="10">
    <location>
        <begin position="93"/>
        <end position="120"/>
    </location>
</feature>
<evidence type="ECO:0000256" key="2">
    <source>
        <dbReference type="ARBA" id="ARBA00004429"/>
    </source>
</evidence>
<reference evidence="14 16" key="2">
    <citation type="submission" date="2022-03" db="EMBL/GenBank/DDBJ databases">
        <title>Genome sequencing of Morococcus cerebrosus.</title>
        <authorList>
            <person name="Baek M.-G."/>
            <person name="Yi H."/>
        </authorList>
    </citation>
    <scope>NUCLEOTIDE SEQUENCE [LARGE SCALE GENOMIC DNA]</scope>
    <source>
        <strain evidence="14 16">CIP 81.93</strain>
    </source>
</reference>
<dbReference type="AlphaFoldDB" id="A0A0C1E308"/>
<keyword evidence="9" id="KW-0627">Porphyrin biosynthesis</keyword>
<dbReference type="InterPro" id="IPR005254">
    <property type="entry name" value="Heme_biosyn_assoc_TPR_pro"/>
</dbReference>
<gene>
    <name evidence="13" type="ORF">MCC93_23980</name>
    <name evidence="14" type="ORF">MON37_06595</name>
</gene>
<dbReference type="NCBIfam" id="TIGR00540">
    <property type="entry name" value="TPR_hemY_coli"/>
    <property type="match status" value="1"/>
</dbReference>
<evidence type="ECO:0000256" key="8">
    <source>
        <dbReference type="ARBA" id="ARBA00023136"/>
    </source>
</evidence>
<accession>A0A0C1E308</accession>